<dbReference type="Gene3D" id="2.60.120.620">
    <property type="entry name" value="q2cbj1_9rhob like domain"/>
    <property type="match status" value="1"/>
</dbReference>
<keyword evidence="1" id="KW-0223">Dioxygenase</keyword>
<dbReference type="Pfam" id="PF05721">
    <property type="entry name" value="PhyH"/>
    <property type="match status" value="1"/>
</dbReference>
<keyword evidence="1" id="KW-0560">Oxidoreductase</keyword>
<dbReference type="GO" id="GO:0016706">
    <property type="term" value="F:2-oxoglutarate-dependent dioxygenase activity"/>
    <property type="evidence" value="ECO:0007669"/>
    <property type="project" value="UniProtKB-ARBA"/>
</dbReference>
<protein>
    <submittedName>
        <fullName evidence="1">Phytanoyl-CoA dioxygenase family protein</fullName>
    </submittedName>
</protein>
<evidence type="ECO:0000313" key="1">
    <source>
        <dbReference type="EMBL" id="MXY94756.1"/>
    </source>
</evidence>
<name>A0A6B0YUG2_9CHLR</name>
<dbReference type="SUPFAM" id="SSF51197">
    <property type="entry name" value="Clavaminate synthase-like"/>
    <property type="match status" value="1"/>
</dbReference>
<dbReference type="GO" id="GO:0005506">
    <property type="term" value="F:iron ion binding"/>
    <property type="evidence" value="ECO:0007669"/>
    <property type="project" value="UniProtKB-ARBA"/>
</dbReference>
<proteinExistence type="predicted"/>
<dbReference type="InterPro" id="IPR008775">
    <property type="entry name" value="Phytyl_CoA_dOase-like"/>
</dbReference>
<gene>
    <name evidence="1" type="ORF">F4Y42_15060</name>
</gene>
<dbReference type="PANTHER" id="PTHR20883:SF46">
    <property type="entry name" value="PHYTANOYL-COA HYDROXYLASE"/>
    <property type="match status" value="1"/>
</dbReference>
<comment type="caution">
    <text evidence="1">The sequence shown here is derived from an EMBL/GenBank/DDBJ whole genome shotgun (WGS) entry which is preliminary data.</text>
</comment>
<organism evidence="1">
    <name type="scientific">Caldilineaceae bacterium SB0664_bin_27</name>
    <dbReference type="NCBI Taxonomy" id="2605260"/>
    <lineage>
        <taxon>Bacteria</taxon>
        <taxon>Bacillati</taxon>
        <taxon>Chloroflexota</taxon>
        <taxon>Caldilineae</taxon>
        <taxon>Caldilineales</taxon>
        <taxon>Caldilineaceae</taxon>
    </lineage>
</organism>
<dbReference type="AlphaFoldDB" id="A0A6B0YUG2"/>
<sequence length="316" mass="35353">MFTQAEIEQFHRDGFIVAKGVIEGEELAALREAADRVMEEGMAGVDEEGHRYRPNPDGSRTYFRSEFMWDRAPVFQAVTANPSLLAHYGQLVGHPFMPIVDSFVCKIPEGDVPVHWHQDPPFGDPEWPDTHPIPNIDADIYLDHSTIENGCVWAIPGHHLVGHVEVENYSEEMLFDELGAVPIELGPGDVSFHCLSAPHGSAGNRTGDLRRTFYVHYMNAEVQKECYGHLGYVQQLEKERGLFDARALAAAQKMIDARVELGYGGLEGSSVRLMEEGFEFTGEPRTPPRHWGPLIAAMSEDEIKRKKSLTFLAPEA</sequence>
<reference evidence="1" key="1">
    <citation type="submission" date="2019-09" db="EMBL/GenBank/DDBJ databases">
        <title>Characterisation of the sponge microbiome using genome-centric metagenomics.</title>
        <authorList>
            <person name="Engelberts J.P."/>
            <person name="Robbins S.J."/>
            <person name="De Goeij J.M."/>
            <person name="Aranda M."/>
            <person name="Bell S.C."/>
            <person name="Webster N.S."/>
        </authorList>
    </citation>
    <scope>NUCLEOTIDE SEQUENCE</scope>
    <source>
        <strain evidence="1">SB0664_bin_27</strain>
    </source>
</reference>
<dbReference type="EMBL" id="VXRG01000125">
    <property type="protein sequence ID" value="MXY94756.1"/>
    <property type="molecule type" value="Genomic_DNA"/>
</dbReference>
<dbReference type="PANTHER" id="PTHR20883">
    <property type="entry name" value="PHYTANOYL-COA DIOXYGENASE DOMAIN CONTAINING 1"/>
    <property type="match status" value="1"/>
</dbReference>
<accession>A0A6B0YUG2</accession>